<protein>
    <submittedName>
        <fullName evidence="2">Uncharacterized protein</fullName>
    </submittedName>
</protein>
<reference evidence="2" key="1">
    <citation type="submission" date="2015-07" db="EMBL/GenBank/DDBJ databases">
        <title>MeaNS - Measles Nucleotide Surveillance Program.</title>
        <authorList>
            <person name="Tran T."/>
            <person name="Druce J."/>
        </authorList>
    </citation>
    <scope>NUCLEOTIDE SEQUENCE</scope>
    <source>
        <strain evidence="2">UCB-OBI-ISO-001</strain>
        <tissue evidence="2">Gonad</tissue>
    </source>
</reference>
<dbReference type="EMBL" id="KQ416617">
    <property type="protein sequence ID" value="KOF96192.1"/>
    <property type="molecule type" value="Genomic_DNA"/>
</dbReference>
<dbReference type="OrthoDB" id="6073595at2759"/>
<accession>A0A0L8I3Y9</accession>
<dbReference type="AlphaFoldDB" id="A0A0L8I3Y9"/>
<feature type="transmembrane region" description="Helical" evidence="1">
    <location>
        <begin position="80"/>
        <end position="100"/>
    </location>
</feature>
<evidence type="ECO:0000313" key="2">
    <source>
        <dbReference type="EMBL" id="KOF96192.1"/>
    </source>
</evidence>
<sequence length="101" mass="11342">MGFRDDLQFWQTFPCPPPWNKDLFFQVNWTRCLGVHTGCEIQHAVAKRCDIIVNDVQECNDIHMAGATNALEACNQECRLIIGFVVVIVVAVVGASYLVCK</sequence>
<proteinExistence type="predicted"/>
<name>A0A0L8I3Y9_OCTBM</name>
<keyword evidence="1" id="KW-0812">Transmembrane</keyword>
<organism evidence="2">
    <name type="scientific">Octopus bimaculoides</name>
    <name type="common">California two-spotted octopus</name>
    <dbReference type="NCBI Taxonomy" id="37653"/>
    <lineage>
        <taxon>Eukaryota</taxon>
        <taxon>Metazoa</taxon>
        <taxon>Spiralia</taxon>
        <taxon>Lophotrochozoa</taxon>
        <taxon>Mollusca</taxon>
        <taxon>Cephalopoda</taxon>
        <taxon>Coleoidea</taxon>
        <taxon>Octopodiformes</taxon>
        <taxon>Octopoda</taxon>
        <taxon>Incirrata</taxon>
        <taxon>Octopodidae</taxon>
        <taxon>Octopus</taxon>
    </lineage>
</organism>
<gene>
    <name evidence="2" type="ORF">OCBIM_22036106mg</name>
</gene>
<keyword evidence="1" id="KW-1133">Transmembrane helix</keyword>
<keyword evidence="1" id="KW-0472">Membrane</keyword>
<evidence type="ECO:0000256" key="1">
    <source>
        <dbReference type="SAM" id="Phobius"/>
    </source>
</evidence>